<dbReference type="InterPro" id="IPR032675">
    <property type="entry name" value="LRR_dom_sf"/>
</dbReference>
<accession>A0AAW2RSY3</accession>
<reference evidence="2" key="1">
    <citation type="submission" date="2020-06" db="EMBL/GenBank/DDBJ databases">
        <authorList>
            <person name="Li T."/>
            <person name="Hu X."/>
            <person name="Zhang T."/>
            <person name="Song X."/>
            <person name="Zhang H."/>
            <person name="Dai N."/>
            <person name="Sheng W."/>
            <person name="Hou X."/>
            <person name="Wei L."/>
        </authorList>
    </citation>
    <scope>NUCLEOTIDE SEQUENCE</scope>
    <source>
        <strain evidence="2">KEN8</strain>
        <tissue evidence="2">Leaf</tissue>
    </source>
</reference>
<sequence>MTLGRRALFLSPFISGMLLQLLLQVQWLRRVKKRKIIPEADVSLNRKTESLLPSSVSTLAQKREEEKIIPEADSEVPVELDIIIEKQGYMKECVLYCALFPCDYEFSRDTLYGHGLQQMMYKLGNDKTEFLNKHSLGVRHRNGLDSETDVQKIQHLSLIFEGIDKINFDILRNSRHLKTLLLHQCSGSGLENLLHDVLLELKSLTILDLSCTEIVELPSSLECLKGLKYLDLSETPIRRLPEWTDSLCNLETLILVGCLNLCGLPKCMYKMIKLQHLVLDIARQLQSMPIGIGKLTNLQTLSAFLVGKKDSNRITQLRNMNKLKGSLCILKLENILNKDEARDARLHDKLHLTKLDFVWSDLQDAKVMSEEEILEHLQPHFGLQELKIVSYGGGSLPSWISDPSFTQITSITLYGCRYCERLPSLGELPSLKILNIVDMDELVVIDRLFYQQQANQRQNAFPRLEKLSFDGMSNLEIWTGIEEGHFPCLQLLMIGFCPRLTALPSLSYLNSLLHLEICDCPKLPCLPEGRLPSSLKCLMMKDCPKLKERCYSEQGEDWAKVMSVPTLYIDNQKISSNQ</sequence>
<dbReference type="PANTHER" id="PTHR47186">
    <property type="entry name" value="LEUCINE-RICH REPEAT-CONTAINING PROTEIN 57"/>
    <property type="match status" value="1"/>
</dbReference>
<dbReference type="SUPFAM" id="SSF52058">
    <property type="entry name" value="L domain-like"/>
    <property type="match status" value="1"/>
</dbReference>
<name>A0AAW2RSY3_9LAMI</name>
<dbReference type="Gene3D" id="3.80.10.10">
    <property type="entry name" value="Ribonuclease Inhibitor"/>
    <property type="match status" value="1"/>
</dbReference>
<dbReference type="PANTHER" id="PTHR47186:SF24">
    <property type="entry name" value="DISEASE RESISTANCE RPP13-LIKE PROTEIN 1"/>
    <property type="match status" value="1"/>
</dbReference>
<dbReference type="AlphaFoldDB" id="A0AAW2RSY3"/>
<feature type="domain" description="R13L1/DRL21-like LRR repeat region" evidence="1">
    <location>
        <begin position="314"/>
        <end position="439"/>
    </location>
</feature>
<proteinExistence type="predicted"/>
<gene>
    <name evidence="2" type="ORF">Scaly_0626300</name>
</gene>
<evidence type="ECO:0000313" key="2">
    <source>
        <dbReference type="EMBL" id="KAL0383390.1"/>
    </source>
</evidence>
<dbReference type="EMBL" id="JACGWM010000003">
    <property type="protein sequence ID" value="KAL0383390.1"/>
    <property type="molecule type" value="Genomic_DNA"/>
</dbReference>
<evidence type="ECO:0000259" key="1">
    <source>
        <dbReference type="Pfam" id="PF25019"/>
    </source>
</evidence>
<reference evidence="2" key="2">
    <citation type="journal article" date="2024" name="Plant">
        <title>Genomic evolution and insights into agronomic trait innovations of Sesamum species.</title>
        <authorList>
            <person name="Miao H."/>
            <person name="Wang L."/>
            <person name="Qu L."/>
            <person name="Liu H."/>
            <person name="Sun Y."/>
            <person name="Le M."/>
            <person name="Wang Q."/>
            <person name="Wei S."/>
            <person name="Zheng Y."/>
            <person name="Lin W."/>
            <person name="Duan Y."/>
            <person name="Cao H."/>
            <person name="Xiong S."/>
            <person name="Wang X."/>
            <person name="Wei L."/>
            <person name="Li C."/>
            <person name="Ma Q."/>
            <person name="Ju M."/>
            <person name="Zhao R."/>
            <person name="Li G."/>
            <person name="Mu C."/>
            <person name="Tian Q."/>
            <person name="Mei H."/>
            <person name="Zhang T."/>
            <person name="Gao T."/>
            <person name="Zhang H."/>
        </authorList>
    </citation>
    <scope>NUCLEOTIDE SEQUENCE</scope>
    <source>
        <strain evidence="2">KEN8</strain>
    </source>
</reference>
<dbReference type="Pfam" id="PF25019">
    <property type="entry name" value="LRR_R13L1-DRL21"/>
    <property type="match status" value="1"/>
</dbReference>
<dbReference type="InterPro" id="IPR056789">
    <property type="entry name" value="LRR_R13L1-DRL21"/>
</dbReference>
<organism evidence="2">
    <name type="scientific">Sesamum calycinum</name>
    <dbReference type="NCBI Taxonomy" id="2727403"/>
    <lineage>
        <taxon>Eukaryota</taxon>
        <taxon>Viridiplantae</taxon>
        <taxon>Streptophyta</taxon>
        <taxon>Embryophyta</taxon>
        <taxon>Tracheophyta</taxon>
        <taxon>Spermatophyta</taxon>
        <taxon>Magnoliopsida</taxon>
        <taxon>eudicotyledons</taxon>
        <taxon>Gunneridae</taxon>
        <taxon>Pentapetalae</taxon>
        <taxon>asterids</taxon>
        <taxon>lamiids</taxon>
        <taxon>Lamiales</taxon>
        <taxon>Pedaliaceae</taxon>
        <taxon>Sesamum</taxon>
    </lineage>
</organism>
<protein>
    <recommendedName>
        <fullName evidence="1">R13L1/DRL21-like LRR repeat region domain-containing protein</fullName>
    </recommendedName>
</protein>
<comment type="caution">
    <text evidence="2">The sequence shown here is derived from an EMBL/GenBank/DDBJ whole genome shotgun (WGS) entry which is preliminary data.</text>
</comment>